<organism evidence="4 5">
    <name type="scientific">Mesoterricola sediminis</name>
    <dbReference type="NCBI Taxonomy" id="2927980"/>
    <lineage>
        <taxon>Bacteria</taxon>
        <taxon>Pseudomonadati</taxon>
        <taxon>Acidobacteriota</taxon>
        <taxon>Holophagae</taxon>
        <taxon>Holophagales</taxon>
        <taxon>Holophagaceae</taxon>
        <taxon>Mesoterricola</taxon>
    </lineage>
</organism>
<reference evidence="4" key="1">
    <citation type="journal article" date="2023" name="Int. J. Syst. Evol. Microbiol.">
        <title>Mesoterricola silvestris gen. nov., sp. nov., Mesoterricola sediminis sp. nov., Geothrix oryzae sp. nov., Geothrix edaphica sp. nov., Geothrix rubra sp. nov., and Geothrix limicola sp. nov., six novel members of Acidobacteriota isolated from soils.</title>
        <authorList>
            <person name="Itoh H."/>
            <person name="Sugisawa Y."/>
            <person name="Mise K."/>
            <person name="Xu Z."/>
            <person name="Kuniyasu M."/>
            <person name="Ushijima N."/>
            <person name="Kawano K."/>
            <person name="Kobayashi E."/>
            <person name="Shiratori Y."/>
            <person name="Masuda Y."/>
            <person name="Senoo K."/>
        </authorList>
    </citation>
    <scope>NUCLEOTIDE SEQUENCE</scope>
    <source>
        <strain evidence="4">W786</strain>
    </source>
</reference>
<dbReference type="SMART" id="SM00363">
    <property type="entry name" value="S4"/>
    <property type="match status" value="1"/>
</dbReference>
<dbReference type="EMBL" id="AP027081">
    <property type="protein sequence ID" value="BDU75172.1"/>
    <property type="molecule type" value="Genomic_DNA"/>
</dbReference>
<evidence type="ECO:0000256" key="1">
    <source>
        <dbReference type="PROSITE-ProRule" id="PRU00182"/>
    </source>
</evidence>
<feature type="compositionally biased region" description="Pro residues" evidence="2">
    <location>
        <begin position="97"/>
        <end position="106"/>
    </location>
</feature>
<keyword evidence="1" id="KW-0694">RNA-binding</keyword>
<accession>A0AA48KCB0</accession>
<dbReference type="GO" id="GO:0003723">
    <property type="term" value="F:RNA binding"/>
    <property type="evidence" value="ECO:0007669"/>
    <property type="project" value="UniProtKB-KW"/>
</dbReference>
<dbReference type="Pfam" id="PF01479">
    <property type="entry name" value="S4"/>
    <property type="match status" value="1"/>
</dbReference>
<dbReference type="KEGG" id="msea:METESE_01300"/>
<dbReference type="Gene3D" id="3.10.290.10">
    <property type="entry name" value="RNA-binding S4 domain"/>
    <property type="match status" value="1"/>
</dbReference>
<dbReference type="SUPFAM" id="SSF55174">
    <property type="entry name" value="Alpha-L RNA-binding motif"/>
    <property type="match status" value="1"/>
</dbReference>
<evidence type="ECO:0000313" key="4">
    <source>
        <dbReference type="EMBL" id="BDU75172.1"/>
    </source>
</evidence>
<evidence type="ECO:0000256" key="2">
    <source>
        <dbReference type="SAM" id="MobiDB-lite"/>
    </source>
</evidence>
<evidence type="ECO:0000313" key="5">
    <source>
        <dbReference type="Proteomes" id="UP001228113"/>
    </source>
</evidence>
<keyword evidence="5" id="KW-1185">Reference proteome</keyword>
<feature type="domain" description="RNA-binding S4" evidence="3">
    <location>
        <begin position="1"/>
        <end position="61"/>
    </location>
</feature>
<name>A0AA48KCB0_9BACT</name>
<dbReference type="InterPro" id="IPR002942">
    <property type="entry name" value="S4_RNA-bd"/>
</dbReference>
<dbReference type="Proteomes" id="UP001228113">
    <property type="component" value="Chromosome"/>
</dbReference>
<feature type="region of interest" description="Disordered" evidence="2">
    <location>
        <begin position="87"/>
        <end position="106"/>
    </location>
</feature>
<dbReference type="PROSITE" id="PS50889">
    <property type="entry name" value="S4"/>
    <property type="match status" value="1"/>
</dbReference>
<sequence>MRLDLFLKKTHLVKRRELARELCDEGMVRVDGTPRKASFEVKPDMELEFPLYNRIIRAQVLNLPEGTVARGDQWTYIEILEEKWAPMDDGSVSDPMLPRPKSPTFH</sequence>
<dbReference type="AlphaFoldDB" id="A0AA48KCB0"/>
<gene>
    <name evidence="4" type="ORF">METESE_01300</name>
</gene>
<protein>
    <recommendedName>
        <fullName evidence="3">RNA-binding S4 domain-containing protein</fullName>
    </recommendedName>
</protein>
<dbReference type="InterPro" id="IPR036986">
    <property type="entry name" value="S4_RNA-bd_sf"/>
</dbReference>
<proteinExistence type="predicted"/>
<dbReference type="CDD" id="cd00165">
    <property type="entry name" value="S4"/>
    <property type="match status" value="1"/>
</dbReference>
<dbReference type="RefSeq" id="WP_316410892.1">
    <property type="nucleotide sequence ID" value="NZ_AP027081.1"/>
</dbReference>
<evidence type="ECO:0000259" key="3">
    <source>
        <dbReference type="SMART" id="SM00363"/>
    </source>
</evidence>